<keyword evidence="5 10" id="KW-0547">Nucleotide-binding</keyword>
<dbReference type="PRINTS" id="PR01045">
    <property type="entry name" value="TRNASYNTHGB"/>
</dbReference>
<dbReference type="GO" id="GO:0006426">
    <property type="term" value="P:glycyl-tRNA aminoacylation"/>
    <property type="evidence" value="ECO:0007669"/>
    <property type="project" value="UniProtKB-UniRule"/>
</dbReference>
<accession>A0A928DQG6</accession>
<dbReference type="InterPro" id="IPR008909">
    <property type="entry name" value="DALR_anticod-bd"/>
</dbReference>
<dbReference type="GO" id="GO:0005524">
    <property type="term" value="F:ATP binding"/>
    <property type="evidence" value="ECO:0007669"/>
    <property type="project" value="UniProtKB-UniRule"/>
</dbReference>
<evidence type="ECO:0000256" key="9">
    <source>
        <dbReference type="ARBA" id="ARBA00047937"/>
    </source>
</evidence>
<evidence type="ECO:0000256" key="2">
    <source>
        <dbReference type="ARBA" id="ARBA00008226"/>
    </source>
</evidence>
<dbReference type="EC" id="6.1.1.14" evidence="10"/>
<comment type="subcellular location">
    <subcellularLocation>
        <location evidence="1 10">Cytoplasm</location>
    </subcellularLocation>
</comment>
<dbReference type="PROSITE" id="PS50861">
    <property type="entry name" value="AA_TRNA_LIGASE_II_GLYAB"/>
    <property type="match status" value="1"/>
</dbReference>
<evidence type="ECO:0000256" key="6">
    <source>
        <dbReference type="ARBA" id="ARBA00022840"/>
    </source>
</evidence>
<keyword evidence="4 10" id="KW-0436">Ligase</keyword>
<keyword evidence="6 10" id="KW-0067">ATP-binding</keyword>
<keyword evidence="3 10" id="KW-0963">Cytoplasm</keyword>
<dbReference type="PANTHER" id="PTHR30075:SF2">
    <property type="entry name" value="GLYCINE--TRNA LIGASE, CHLOROPLASTIC_MITOCHONDRIAL 2"/>
    <property type="match status" value="1"/>
</dbReference>
<dbReference type="AlphaFoldDB" id="A0A928DQG6"/>
<evidence type="ECO:0000256" key="7">
    <source>
        <dbReference type="ARBA" id="ARBA00022917"/>
    </source>
</evidence>
<dbReference type="NCBIfam" id="TIGR00211">
    <property type="entry name" value="glyS"/>
    <property type="match status" value="1"/>
</dbReference>
<organism evidence="12 13">
    <name type="scientific">Candidatus Avelusimicrobium gallicola</name>
    <dbReference type="NCBI Taxonomy" id="2562704"/>
    <lineage>
        <taxon>Bacteria</taxon>
        <taxon>Pseudomonadati</taxon>
        <taxon>Elusimicrobiota</taxon>
        <taxon>Elusimicrobia</taxon>
        <taxon>Elusimicrobiales</taxon>
        <taxon>Elusimicrobiaceae</taxon>
        <taxon>Candidatus Avelusimicrobium</taxon>
    </lineage>
</organism>
<comment type="similarity">
    <text evidence="2 10">Belongs to the class-II aminoacyl-tRNA synthetase family.</text>
</comment>
<dbReference type="Pfam" id="PF05746">
    <property type="entry name" value="DALR_1"/>
    <property type="match status" value="1"/>
</dbReference>
<evidence type="ECO:0000256" key="3">
    <source>
        <dbReference type="ARBA" id="ARBA00022490"/>
    </source>
</evidence>
<feature type="domain" description="DALR anticodon binding" evidence="11">
    <location>
        <begin position="584"/>
        <end position="689"/>
    </location>
</feature>
<reference evidence="12" key="1">
    <citation type="submission" date="2019-04" db="EMBL/GenBank/DDBJ databases">
        <title>Evolution of Biomass-Degrading Anaerobic Consortia Revealed by Metagenomics.</title>
        <authorList>
            <person name="Peng X."/>
        </authorList>
    </citation>
    <scope>NUCLEOTIDE SEQUENCE</scope>
    <source>
        <strain evidence="12">SIG66</strain>
    </source>
</reference>
<dbReference type="EMBL" id="SUVG01000004">
    <property type="protein sequence ID" value="MBE6421229.1"/>
    <property type="molecule type" value="Genomic_DNA"/>
</dbReference>
<evidence type="ECO:0000256" key="1">
    <source>
        <dbReference type="ARBA" id="ARBA00004496"/>
    </source>
</evidence>
<evidence type="ECO:0000313" key="13">
    <source>
        <dbReference type="Proteomes" id="UP000725649"/>
    </source>
</evidence>
<dbReference type="GO" id="GO:0004820">
    <property type="term" value="F:glycine-tRNA ligase activity"/>
    <property type="evidence" value="ECO:0007669"/>
    <property type="project" value="UniProtKB-UniRule"/>
</dbReference>
<dbReference type="Pfam" id="PF02092">
    <property type="entry name" value="tRNA_synt_2f"/>
    <property type="match status" value="1"/>
</dbReference>
<dbReference type="HAMAP" id="MF_00255">
    <property type="entry name" value="Gly_tRNA_synth_beta"/>
    <property type="match status" value="1"/>
</dbReference>
<proteinExistence type="inferred from homology"/>
<comment type="subunit">
    <text evidence="10">Tetramer of two alpha and two beta subunits.</text>
</comment>
<comment type="catalytic activity">
    <reaction evidence="9 10">
        <text>tRNA(Gly) + glycine + ATP = glycyl-tRNA(Gly) + AMP + diphosphate</text>
        <dbReference type="Rhea" id="RHEA:16013"/>
        <dbReference type="Rhea" id="RHEA-COMP:9664"/>
        <dbReference type="Rhea" id="RHEA-COMP:9683"/>
        <dbReference type="ChEBI" id="CHEBI:30616"/>
        <dbReference type="ChEBI" id="CHEBI:33019"/>
        <dbReference type="ChEBI" id="CHEBI:57305"/>
        <dbReference type="ChEBI" id="CHEBI:78442"/>
        <dbReference type="ChEBI" id="CHEBI:78522"/>
        <dbReference type="ChEBI" id="CHEBI:456215"/>
        <dbReference type="EC" id="6.1.1.14"/>
    </reaction>
</comment>
<dbReference type="InterPro" id="IPR006194">
    <property type="entry name" value="Gly-tRNA-synth_heterodimer"/>
</dbReference>
<keyword evidence="8 10" id="KW-0030">Aminoacyl-tRNA synthetase</keyword>
<dbReference type="GO" id="GO:0004814">
    <property type="term" value="F:arginine-tRNA ligase activity"/>
    <property type="evidence" value="ECO:0007669"/>
    <property type="project" value="InterPro"/>
</dbReference>
<comment type="caution">
    <text evidence="12">The sequence shown here is derived from an EMBL/GenBank/DDBJ whole genome shotgun (WGS) entry which is preliminary data.</text>
</comment>
<name>A0A928DQG6_9BACT</name>
<protein>
    <recommendedName>
        <fullName evidence="10">Glycine--tRNA ligase beta subunit</fullName>
        <ecNumber evidence="10">6.1.1.14</ecNumber>
    </recommendedName>
    <alternativeName>
        <fullName evidence="10">Glycyl-tRNA synthetase beta subunit</fullName>
        <shortName evidence="10">GlyRS</shortName>
    </alternativeName>
</protein>
<dbReference type="GO" id="GO:0005829">
    <property type="term" value="C:cytosol"/>
    <property type="evidence" value="ECO:0007669"/>
    <property type="project" value="TreeGrafter"/>
</dbReference>
<dbReference type="PANTHER" id="PTHR30075">
    <property type="entry name" value="GLYCYL-TRNA SYNTHETASE"/>
    <property type="match status" value="1"/>
</dbReference>
<keyword evidence="7 10" id="KW-0648">Protein biosynthesis</keyword>
<dbReference type="Proteomes" id="UP000725649">
    <property type="component" value="Unassembled WGS sequence"/>
</dbReference>
<evidence type="ECO:0000256" key="5">
    <source>
        <dbReference type="ARBA" id="ARBA00022741"/>
    </source>
</evidence>
<sequence>MTTLKNALLEIGVEHLPSRFMAPALKQLETLAAEVLAEKRLAYKSVQSFGTYRRLVLLIEELADKSADIQKEVKGPPAKLLKDANGNFTPQSAGFAQKNGIKPEDLTVVETEKGPFIYANIKIKGEKTAKLLPEIFTRLVTGLEFAKNMIWEDSGLRYGRPIRSLIGLYGEKVIKFSVAGVTSDRNTYPLSSFGRKPIKVAKADKAYYAELLRNQPQPVLVLPQDRQEALIKTVSNEAQIRGYQADLDPALIEETVFFTEHPVAVGGDFEIKFLTLPKDLITTVLKKQIKMFPVTNKEGELQPYFIAVRDGISVNQNEVRDGFKKVMSARLSDAVFFFENDKKEGLAAFKEKLKNVQFLEGLGSMHDKSARTQQLANWLTEKLGKTALKQTVDYAASYAYADLASHVVYEFPELQGYMGGCYAELEGHKDAATAMKEFYYPLTSSAELPADEVGQIVSLAGKMDTLVGNFLIGQIPTGSEDPFALRRQAFGAVRILLEKGMNISLKELVEKTAALFPEGTQDKGLKELPGFLFQRLALVLEQRGHDARVLSAVSNWYELPLTQVEALVCALETVKTGEEFSSVLESAKRVCNILKKAENVQETVNEGLFELPAEKALYDKIHEVDASLGCAINTAADKETYLRVLKTYGSFKEVLANFFTDVMVNAQDPAVKANRLALLARVRRYLTQTVADITQL</sequence>
<dbReference type="GO" id="GO:0006420">
    <property type="term" value="P:arginyl-tRNA aminoacylation"/>
    <property type="evidence" value="ECO:0007669"/>
    <property type="project" value="InterPro"/>
</dbReference>
<gene>
    <name evidence="10" type="primary">glyS</name>
    <name evidence="12" type="ORF">E7027_03755</name>
</gene>
<evidence type="ECO:0000256" key="4">
    <source>
        <dbReference type="ARBA" id="ARBA00022598"/>
    </source>
</evidence>
<evidence type="ECO:0000256" key="8">
    <source>
        <dbReference type="ARBA" id="ARBA00023146"/>
    </source>
</evidence>
<evidence type="ECO:0000313" key="12">
    <source>
        <dbReference type="EMBL" id="MBE6421229.1"/>
    </source>
</evidence>
<dbReference type="InterPro" id="IPR015944">
    <property type="entry name" value="Gly-tRNA-synth_bsu"/>
</dbReference>
<evidence type="ECO:0000259" key="11">
    <source>
        <dbReference type="Pfam" id="PF05746"/>
    </source>
</evidence>
<evidence type="ECO:0000256" key="10">
    <source>
        <dbReference type="HAMAP-Rule" id="MF_00255"/>
    </source>
</evidence>